<organism evidence="1 2">
    <name type="scientific">Streptococcus suis</name>
    <dbReference type="NCBI Taxonomy" id="1307"/>
    <lineage>
        <taxon>Bacteria</taxon>
        <taxon>Bacillati</taxon>
        <taxon>Bacillota</taxon>
        <taxon>Bacilli</taxon>
        <taxon>Lactobacillales</taxon>
        <taxon>Streptococcaceae</taxon>
        <taxon>Streptococcus</taxon>
    </lineage>
</organism>
<evidence type="ECO:0000313" key="1">
    <source>
        <dbReference type="EMBL" id="TIH98105.1"/>
    </source>
</evidence>
<gene>
    <name evidence="1" type="ORF">FAJ39_09930</name>
</gene>
<dbReference type="AlphaFoldDB" id="A0A4T2GH15"/>
<dbReference type="OrthoDB" id="1644322at2"/>
<comment type="caution">
    <text evidence="1">The sequence shown here is derived from an EMBL/GenBank/DDBJ whole genome shotgun (WGS) entry which is preliminary data.</text>
</comment>
<dbReference type="Proteomes" id="UP000305165">
    <property type="component" value="Unassembled WGS sequence"/>
</dbReference>
<name>A0A4T2GH15_STRSU</name>
<sequence>MIDRSYLPYDSVKHYQDRGMAKWMGFFISEHMTALQESSVDVEEMEQLPLAQKLFLLNQLFLQQLMGKFLVQEGGERRYRIGMITDLSRENLVLKEGGGHVRIPMEQLLAFSLEEER</sequence>
<accession>A0A4T2GH15</accession>
<protein>
    <recommendedName>
        <fullName evidence="3">YolD-like protein</fullName>
    </recommendedName>
</protein>
<dbReference type="EMBL" id="SSXO01000007">
    <property type="protein sequence ID" value="TIH98105.1"/>
    <property type="molecule type" value="Genomic_DNA"/>
</dbReference>
<evidence type="ECO:0008006" key="3">
    <source>
        <dbReference type="Google" id="ProtNLM"/>
    </source>
</evidence>
<proteinExistence type="predicted"/>
<evidence type="ECO:0000313" key="2">
    <source>
        <dbReference type="Proteomes" id="UP000305165"/>
    </source>
</evidence>
<reference evidence="1 2" key="1">
    <citation type="submission" date="2019-04" db="EMBL/GenBank/DDBJ databases">
        <title>Genome analysis of Streptococcus suis strain WUSS424.</title>
        <authorList>
            <person name="Chen H."/>
            <person name="Gao X."/>
            <person name="Wu Z."/>
        </authorList>
    </citation>
    <scope>NUCLEOTIDE SEQUENCE [LARGE SCALE GENOMIC DNA]</scope>
    <source>
        <strain evidence="1 2">WUSS424</strain>
    </source>
</reference>